<dbReference type="PROSITE" id="PS50174">
    <property type="entry name" value="G_PATCH"/>
    <property type="match status" value="1"/>
</dbReference>
<dbReference type="OrthoDB" id="786951at2759"/>
<dbReference type="Proteomes" id="UP000652761">
    <property type="component" value="Unassembled WGS sequence"/>
</dbReference>
<dbReference type="EMBL" id="NMUH01002174">
    <property type="protein sequence ID" value="MQL98354.1"/>
    <property type="molecule type" value="Genomic_DNA"/>
</dbReference>
<evidence type="ECO:0000313" key="2">
    <source>
        <dbReference type="EMBL" id="MQL98354.1"/>
    </source>
</evidence>
<comment type="caution">
    <text evidence="2">The sequence shown here is derived from an EMBL/GenBank/DDBJ whole genome shotgun (WGS) entry which is preliminary data.</text>
</comment>
<dbReference type="Pfam" id="PF01585">
    <property type="entry name" value="G-patch"/>
    <property type="match status" value="1"/>
</dbReference>
<protein>
    <recommendedName>
        <fullName evidence="1">G-patch domain-containing protein</fullName>
    </recommendedName>
</protein>
<sequence>MVLLTWLLSVSRGDTWLFLPDLVEVCAEGCFCLVFDTAGSAGVMLGPTLVVGHGISLFRYFVALCSRFASIKVDVTSGDPYVHLKDFVYESAPHKYDCHLMAYLFRKSLDGAALEWFYSFPPEEAEYFQIVQERFLQQFQDRVGPEYSFVDLVAEKMKPDEEFAVYADRWRALASKVCCPMPEEEKAKLIIANATPTYRAILDMNDITSMRSHQTVSPSLAAVKKGMLLDAKGWNIMLKIGYQPGQGLGAHLQRRTQVIPNSMQSTKCGLGYIEWAAYSSTLTSDQEPLFWTLYAHFVKGPIQQGYNTVNTKASTSAYQDLEAQWPGTKKKAEEAKAEVESDIEDLVSALNLLFQEGDITELRAVAELA</sequence>
<feature type="domain" description="G-patch" evidence="1">
    <location>
        <begin position="229"/>
        <end position="275"/>
    </location>
</feature>
<proteinExistence type="predicted"/>
<dbReference type="GO" id="GO:0003676">
    <property type="term" value="F:nucleic acid binding"/>
    <property type="evidence" value="ECO:0007669"/>
    <property type="project" value="InterPro"/>
</dbReference>
<evidence type="ECO:0000259" key="1">
    <source>
        <dbReference type="PROSITE" id="PS50174"/>
    </source>
</evidence>
<name>A0A843VZR4_COLES</name>
<dbReference type="AlphaFoldDB" id="A0A843VZR4"/>
<organism evidence="2 3">
    <name type="scientific">Colocasia esculenta</name>
    <name type="common">Wild taro</name>
    <name type="synonym">Arum esculentum</name>
    <dbReference type="NCBI Taxonomy" id="4460"/>
    <lineage>
        <taxon>Eukaryota</taxon>
        <taxon>Viridiplantae</taxon>
        <taxon>Streptophyta</taxon>
        <taxon>Embryophyta</taxon>
        <taxon>Tracheophyta</taxon>
        <taxon>Spermatophyta</taxon>
        <taxon>Magnoliopsida</taxon>
        <taxon>Liliopsida</taxon>
        <taxon>Araceae</taxon>
        <taxon>Aroideae</taxon>
        <taxon>Colocasieae</taxon>
        <taxon>Colocasia</taxon>
    </lineage>
</organism>
<reference evidence="2" key="1">
    <citation type="submission" date="2017-07" db="EMBL/GenBank/DDBJ databases">
        <title>Taro Niue Genome Assembly and Annotation.</title>
        <authorList>
            <person name="Atibalentja N."/>
            <person name="Keating K."/>
            <person name="Fields C.J."/>
        </authorList>
    </citation>
    <scope>NUCLEOTIDE SEQUENCE</scope>
    <source>
        <strain evidence="2">Niue_2</strain>
        <tissue evidence="2">Leaf</tissue>
    </source>
</reference>
<evidence type="ECO:0000313" key="3">
    <source>
        <dbReference type="Proteomes" id="UP000652761"/>
    </source>
</evidence>
<dbReference type="InterPro" id="IPR000467">
    <property type="entry name" value="G_patch_dom"/>
</dbReference>
<accession>A0A843VZR4</accession>
<keyword evidence="3" id="KW-1185">Reference proteome</keyword>
<gene>
    <name evidence="2" type="ORF">Taro_031058</name>
</gene>